<comment type="similarity">
    <text evidence="1">Belongs to the ROK (NagC/XylR) family.</text>
</comment>
<protein>
    <submittedName>
        <fullName evidence="2">Glucokinase</fullName>
        <ecNumber evidence="2">2.7.1.2</ecNumber>
    </submittedName>
</protein>
<dbReference type="Proteomes" id="UP001235269">
    <property type="component" value="Unassembled WGS sequence"/>
</dbReference>
<accession>A0ABU0IC84</accession>
<dbReference type="GO" id="GO:0004340">
    <property type="term" value="F:glucokinase activity"/>
    <property type="evidence" value="ECO:0007669"/>
    <property type="project" value="UniProtKB-EC"/>
</dbReference>
<dbReference type="PANTHER" id="PTHR18964">
    <property type="entry name" value="ROK (REPRESSOR, ORF, KINASE) FAMILY"/>
    <property type="match status" value="1"/>
</dbReference>
<sequence>MTSRPTSIAPPSRPSVKTRSGACVVGIDLGGTKILAGLADDRGEVIATFSEPTRHGPQAPVLSQLADIVLRLAREAGVAPAEIARVVVGVPSVVSPQTGLASLSPNLALPEDRPLATLLAAILPCPVTVENDVNLAAFAEAHRGRGQGEGSLVFLSFGTGVGMGLVLGGQVVRGAHGRTGEIAYLPVGDRPHDRAPQSLNGLFEDAVGTFGIRARFGLTEEGGVAALFTALRQGDAAARAALDEIARTASLGIAAIHSMIDPALTVIGGGIGSQPEFFDALKRQTAPLLPFSCRLEQSHFGADAGMIGAVLLAADLAKNSGAFPGKVHGGFPSGNA</sequence>
<keyword evidence="2" id="KW-0808">Transferase</keyword>
<gene>
    <name evidence="2" type="ORF">QO005_002193</name>
</gene>
<proteinExistence type="inferred from homology"/>
<dbReference type="EMBL" id="JAUSWH010000005">
    <property type="protein sequence ID" value="MDQ0455853.1"/>
    <property type="molecule type" value="Genomic_DNA"/>
</dbReference>
<evidence type="ECO:0000313" key="2">
    <source>
        <dbReference type="EMBL" id="MDQ0455853.1"/>
    </source>
</evidence>
<dbReference type="Pfam" id="PF00480">
    <property type="entry name" value="ROK"/>
    <property type="match status" value="1"/>
</dbReference>
<reference evidence="2 3" key="1">
    <citation type="submission" date="2023-07" db="EMBL/GenBank/DDBJ databases">
        <title>Genomic Encyclopedia of Type Strains, Phase IV (KMG-IV): sequencing the most valuable type-strain genomes for metagenomic binning, comparative biology and taxonomic classification.</title>
        <authorList>
            <person name="Goeker M."/>
        </authorList>
    </citation>
    <scope>NUCLEOTIDE SEQUENCE [LARGE SCALE GENOMIC DNA]</scope>
    <source>
        <strain evidence="2 3">DSM 100301</strain>
    </source>
</reference>
<evidence type="ECO:0000313" key="3">
    <source>
        <dbReference type="Proteomes" id="UP001235269"/>
    </source>
</evidence>
<dbReference type="RefSeq" id="WP_307158040.1">
    <property type="nucleotide sequence ID" value="NZ_JAUSWH010000005.1"/>
</dbReference>
<comment type="caution">
    <text evidence="2">The sequence shown here is derived from an EMBL/GenBank/DDBJ whole genome shotgun (WGS) entry which is preliminary data.</text>
</comment>
<keyword evidence="3" id="KW-1185">Reference proteome</keyword>
<dbReference type="EC" id="2.7.1.2" evidence="2"/>
<dbReference type="InterPro" id="IPR000600">
    <property type="entry name" value="ROK"/>
</dbReference>
<name>A0ABU0IC84_9HYPH</name>
<dbReference type="PANTHER" id="PTHR18964:SF149">
    <property type="entry name" value="BIFUNCTIONAL UDP-N-ACETYLGLUCOSAMINE 2-EPIMERASE_N-ACETYLMANNOSAMINE KINASE"/>
    <property type="match status" value="1"/>
</dbReference>
<dbReference type="SUPFAM" id="SSF53067">
    <property type="entry name" value="Actin-like ATPase domain"/>
    <property type="match status" value="1"/>
</dbReference>
<dbReference type="InterPro" id="IPR043129">
    <property type="entry name" value="ATPase_NBD"/>
</dbReference>
<organism evidence="2 3">
    <name type="scientific">Rhizobium paknamense</name>
    <dbReference type="NCBI Taxonomy" id="1206817"/>
    <lineage>
        <taxon>Bacteria</taxon>
        <taxon>Pseudomonadati</taxon>
        <taxon>Pseudomonadota</taxon>
        <taxon>Alphaproteobacteria</taxon>
        <taxon>Hyphomicrobiales</taxon>
        <taxon>Rhizobiaceae</taxon>
        <taxon>Rhizobium/Agrobacterium group</taxon>
        <taxon>Rhizobium</taxon>
    </lineage>
</organism>
<evidence type="ECO:0000256" key="1">
    <source>
        <dbReference type="ARBA" id="ARBA00006479"/>
    </source>
</evidence>
<dbReference type="Gene3D" id="3.30.420.40">
    <property type="match status" value="2"/>
</dbReference>